<dbReference type="Proteomes" id="UP000290809">
    <property type="component" value="Unassembled WGS sequence"/>
</dbReference>
<keyword evidence="3" id="KW-1185">Reference proteome</keyword>
<accession>A0A430PXI5</accession>
<name>A0A430PXI5_SCHBO</name>
<feature type="chain" id="PRO_5018995523" evidence="1">
    <location>
        <begin position="19"/>
        <end position="260"/>
    </location>
</feature>
<dbReference type="EMBL" id="QMKO01004448">
    <property type="protein sequence ID" value="RTG80164.1"/>
    <property type="molecule type" value="Genomic_DNA"/>
</dbReference>
<feature type="signal peptide" evidence="1">
    <location>
        <begin position="1"/>
        <end position="18"/>
    </location>
</feature>
<reference evidence="2 3" key="1">
    <citation type="journal article" date="2019" name="PLoS Pathog.">
        <title>Genome sequence of the bovine parasite Schistosoma bovis Tanzania.</title>
        <authorList>
            <person name="Oey H."/>
            <person name="Zakrzewski M."/>
            <person name="Gobert G."/>
            <person name="Gravermann K."/>
            <person name="Stoye J."/>
            <person name="Jones M."/>
            <person name="Mcmanus D."/>
            <person name="Krause L."/>
        </authorList>
    </citation>
    <scope>NUCLEOTIDE SEQUENCE [LARGE SCALE GENOMIC DNA]</scope>
    <source>
        <strain evidence="2 3">TAN1997</strain>
    </source>
</reference>
<proteinExistence type="predicted"/>
<organism evidence="2 3">
    <name type="scientific">Schistosoma bovis</name>
    <name type="common">Blood fluke</name>
    <dbReference type="NCBI Taxonomy" id="6184"/>
    <lineage>
        <taxon>Eukaryota</taxon>
        <taxon>Metazoa</taxon>
        <taxon>Spiralia</taxon>
        <taxon>Lophotrochozoa</taxon>
        <taxon>Platyhelminthes</taxon>
        <taxon>Trematoda</taxon>
        <taxon>Digenea</taxon>
        <taxon>Strigeidida</taxon>
        <taxon>Schistosomatoidea</taxon>
        <taxon>Schistosomatidae</taxon>
        <taxon>Schistosoma</taxon>
    </lineage>
</organism>
<protein>
    <submittedName>
        <fullName evidence="2">Uncharacterized protein</fullName>
    </submittedName>
</protein>
<keyword evidence="1" id="KW-0732">Signal</keyword>
<evidence type="ECO:0000313" key="2">
    <source>
        <dbReference type="EMBL" id="RTG80164.1"/>
    </source>
</evidence>
<comment type="caution">
    <text evidence="2">The sequence shown here is derived from an EMBL/GenBank/DDBJ whole genome shotgun (WGS) entry which is preliminary data.</text>
</comment>
<evidence type="ECO:0000313" key="3">
    <source>
        <dbReference type="Proteomes" id="UP000290809"/>
    </source>
</evidence>
<gene>
    <name evidence="2" type="ORF">DC041_0005022</name>
</gene>
<dbReference type="AlphaFoldDB" id="A0A430PXI5"/>
<sequence length="260" mass="29615">IMITYIFICALLSPTIMSSSKFNTAGLLYPNVSKPEGTKIYQSISSDKGYVIKTITSAPLYRIVSYFTNHTEESEAKVHDLQIPYSMYYTHIYLAWKSADQLLSSITLQSDNSESKLNGANLVLSTSKLGDMYAPGMITSVLDFVTKCYEWAKPNNRRIPSSSAYVSTLRVASKDEINRALIKYTVEQFLRATTYGSYHFVWETNSKMKEFMKELNYEQITCGGNHSSYNPCDWTLMGLKPEIAKEQCLYRLINNKSNIY</sequence>
<feature type="non-terminal residue" evidence="2">
    <location>
        <position position="1"/>
    </location>
</feature>
<evidence type="ECO:0000256" key="1">
    <source>
        <dbReference type="SAM" id="SignalP"/>
    </source>
</evidence>